<comment type="caution">
    <text evidence="4">The sequence shown here is derived from an EMBL/GenBank/DDBJ whole genome shotgun (WGS) entry which is preliminary data.</text>
</comment>
<name>A0A6D2I230_9BRAS</name>
<evidence type="ECO:0000256" key="1">
    <source>
        <dbReference type="SAM" id="MobiDB-lite"/>
    </source>
</evidence>
<keyword evidence="5" id="KW-1185">Reference proteome</keyword>
<feature type="compositionally biased region" description="Polar residues" evidence="1">
    <location>
        <begin position="182"/>
        <end position="204"/>
    </location>
</feature>
<feature type="compositionally biased region" description="Polar residues" evidence="1">
    <location>
        <begin position="278"/>
        <end position="288"/>
    </location>
</feature>
<accession>A0A6D2I230</accession>
<protein>
    <submittedName>
        <fullName evidence="4">Uncharacterized protein</fullName>
    </submittedName>
</protein>
<dbReference type="OrthoDB" id="1938465at2759"/>
<dbReference type="Proteomes" id="UP000467841">
    <property type="component" value="Unassembled WGS sequence"/>
</dbReference>
<dbReference type="PANTHER" id="PTHR11439:SF463">
    <property type="entry name" value="REVERSE TRANSCRIPTASE TY1_COPIA-TYPE DOMAIN-CONTAINING PROTEIN"/>
    <property type="match status" value="1"/>
</dbReference>
<dbReference type="CDD" id="cd09272">
    <property type="entry name" value="RNase_HI_RT_Ty1"/>
    <property type="match status" value="1"/>
</dbReference>
<sequence length="690" mass="76765">MAEQKHRHIAETGLTLLHQSSVPTTYWTYAFATVVYLINRMPIPILDHASPYATLFQQSLNYLKLGIFGSLFFPWLRPYAAHKLDNRSLPCVFLGYSLTQCAYLCLDVATGRIYTSRHVQFVEDVFPFAVKYVLKSDAVQTEPPPLFLPPTPIPMTQVPLISTPSLSAAPPEIGPHLDSPVTAESPSLSLATENRCSETNSMGSESVAHAHEQVNSLKSNHGPHQSPNQPNVSNSPNSDSSSSSSQTETPSSLPSPTSSSTATPPPSPPQNVHHMTTRAKNNNTKPTNRLTLAAITTKNRPLIQNTVNQAMQNEKWRNAMGAEYNAQLRNHTFSLVPPSPDQNFVDTKWIYTLKYLPSGLLDRYFVRGSLCSSAAWVIDQDRPHHVCRLQKALYGLKQTPWAWYQELKSFLCAKGFVNSLADISVFVHINGQEVYKSLVPIHASATRLLAGRIEVLFRPTVHKDLHWQAAKHVLRYLAGTASHCIFLCRDSPIQFHAFSDADWAGDTDEFVSTNAYILYPGSTPIAWSSKKQKGVAQSSTEAEYRSVANTAAEPTFYKRFLQATKTFGPAVRESHDIVSYVVDGFRRRSVAELVFQRSRDLSDVVHVVIVREDQRISHVEFLTLSPIVIDVVLCCPSIGVSNFLDRHGAAAKENRQSVIITVISQIAASKETLKIVHDIDHQKHLVTLLL</sequence>
<dbReference type="Pfam" id="PF25597">
    <property type="entry name" value="SH3_retrovirus"/>
    <property type="match status" value="1"/>
</dbReference>
<evidence type="ECO:0000313" key="5">
    <source>
        <dbReference type="Proteomes" id="UP000467841"/>
    </source>
</evidence>
<feature type="region of interest" description="Disordered" evidence="1">
    <location>
        <begin position="162"/>
        <end position="288"/>
    </location>
</feature>
<dbReference type="InterPro" id="IPR013103">
    <property type="entry name" value="RVT_2"/>
</dbReference>
<dbReference type="InterPro" id="IPR057670">
    <property type="entry name" value="SH3_retrovirus"/>
</dbReference>
<proteinExistence type="predicted"/>
<dbReference type="InterPro" id="IPR012337">
    <property type="entry name" value="RNaseH-like_sf"/>
</dbReference>
<dbReference type="AlphaFoldDB" id="A0A6D2I230"/>
<evidence type="ECO:0000259" key="2">
    <source>
        <dbReference type="Pfam" id="PF07727"/>
    </source>
</evidence>
<dbReference type="EMBL" id="CACVBM020000532">
    <property type="protein sequence ID" value="CAA7020213.1"/>
    <property type="molecule type" value="Genomic_DNA"/>
</dbReference>
<dbReference type="SUPFAM" id="SSF53098">
    <property type="entry name" value="Ribonuclease H-like"/>
    <property type="match status" value="1"/>
</dbReference>
<dbReference type="Pfam" id="PF07727">
    <property type="entry name" value="RVT_2"/>
    <property type="match status" value="1"/>
</dbReference>
<feature type="compositionally biased region" description="Low complexity" evidence="1">
    <location>
        <begin position="223"/>
        <end position="262"/>
    </location>
</feature>
<organism evidence="4 5">
    <name type="scientific">Microthlaspi erraticum</name>
    <dbReference type="NCBI Taxonomy" id="1685480"/>
    <lineage>
        <taxon>Eukaryota</taxon>
        <taxon>Viridiplantae</taxon>
        <taxon>Streptophyta</taxon>
        <taxon>Embryophyta</taxon>
        <taxon>Tracheophyta</taxon>
        <taxon>Spermatophyta</taxon>
        <taxon>Magnoliopsida</taxon>
        <taxon>eudicotyledons</taxon>
        <taxon>Gunneridae</taxon>
        <taxon>Pentapetalae</taxon>
        <taxon>rosids</taxon>
        <taxon>malvids</taxon>
        <taxon>Brassicales</taxon>
        <taxon>Brassicaceae</taxon>
        <taxon>Coluteocarpeae</taxon>
        <taxon>Microthlaspi</taxon>
    </lineage>
</organism>
<feature type="domain" description="Retroviral polymerase SH3-like" evidence="3">
    <location>
        <begin position="71"/>
        <end position="130"/>
    </location>
</feature>
<reference evidence="4" key="1">
    <citation type="submission" date="2020-01" db="EMBL/GenBank/DDBJ databases">
        <authorList>
            <person name="Mishra B."/>
        </authorList>
    </citation>
    <scope>NUCLEOTIDE SEQUENCE [LARGE SCALE GENOMIC DNA]</scope>
</reference>
<feature type="domain" description="Reverse transcriptase Ty1/copia-type" evidence="2">
    <location>
        <begin position="380"/>
        <end position="433"/>
    </location>
</feature>
<gene>
    <name evidence="4" type="ORF">MERR_LOCUS7448</name>
</gene>
<evidence type="ECO:0000313" key="4">
    <source>
        <dbReference type="EMBL" id="CAA7020213.1"/>
    </source>
</evidence>
<dbReference type="PANTHER" id="PTHR11439">
    <property type="entry name" value="GAG-POL-RELATED RETROTRANSPOSON"/>
    <property type="match status" value="1"/>
</dbReference>
<evidence type="ECO:0000259" key="3">
    <source>
        <dbReference type="Pfam" id="PF25597"/>
    </source>
</evidence>